<dbReference type="Proteomes" id="UP000017118">
    <property type="component" value="Chromosome"/>
</dbReference>
<keyword evidence="1" id="KW-0472">Membrane</keyword>
<proteinExistence type="predicted"/>
<dbReference type="InterPro" id="IPR040680">
    <property type="entry name" value="DUF5643"/>
</dbReference>
<evidence type="ECO:0000313" key="5">
    <source>
        <dbReference type="Proteomes" id="UP000017118"/>
    </source>
</evidence>
<feature type="transmembrane region" description="Helical" evidence="1">
    <location>
        <begin position="48"/>
        <end position="70"/>
    </location>
</feature>
<dbReference type="AlphaFoldDB" id="U5MU41"/>
<evidence type="ECO:0000259" key="2">
    <source>
        <dbReference type="Pfam" id="PF13786"/>
    </source>
</evidence>
<feature type="domain" description="DUF4179" evidence="2">
    <location>
        <begin position="40"/>
        <end position="129"/>
    </location>
</feature>
<evidence type="ECO:0000256" key="1">
    <source>
        <dbReference type="SAM" id="Phobius"/>
    </source>
</evidence>
<dbReference type="Pfam" id="PF18705">
    <property type="entry name" value="DUF5643"/>
    <property type="match status" value="1"/>
</dbReference>
<dbReference type="eggNOG" id="COG5662">
    <property type="taxonomic scope" value="Bacteria"/>
</dbReference>
<dbReference type="PATRIC" id="fig|1345695.10.peg.4492"/>
<evidence type="ECO:0008006" key="6">
    <source>
        <dbReference type="Google" id="ProtNLM"/>
    </source>
</evidence>
<dbReference type="HOGENOM" id="CLU_592788_0_0_9"/>
<feature type="domain" description="DUF5643" evidence="3">
    <location>
        <begin position="252"/>
        <end position="345"/>
    </location>
</feature>
<dbReference type="EMBL" id="CP006721">
    <property type="protein sequence ID" value="AGX44110.1"/>
    <property type="molecule type" value="Genomic_DNA"/>
</dbReference>
<keyword evidence="1" id="KW-0812">Transmembrane</keyword>
<dbReference type="Gene3D" id="2.60.40.1640">
    <property type="entry name" value="Conserved domain protein"/>
    <property type="match status" value="1"/>
</dbReference>
<keyword evidence="1" id="KW-1133">Transmembrane helix</keyword>
<dbReference type="RefSeq" id="WP_022747253.1">
    <property type="nucleotide sequence ID" value="NC_022571.1"/>
</dbReference>
<dbReference type="KEGG" id="csb:CLSA_c31440"/>
<dbReference type="Gene3D" id="2.60.40.1630">
    <property type="entry name" value="bacillus anthracis domain"/>
    <property type="match status" value="1"/>
</dbReference>
<dbReference type="OrthoDB" id="1938054at2"/>
<evidence type="ECO:0000313" key="4">
    <source>
        <dbReference type="EMBL" id="AGX44110.1"/>
    </source>
</evidence>
<dbReference type="Pfam" id="PF13786">
    <property type="entry name" value="DUF4179"/>
    <property type="match status" value="1"/>
</dbReference>
<name>U5MU41_CLOSA</name>
<sequence length="461" mass="52372">MKMSDDLFDDQIRKKLKDEINCVPEDINKKIDEAVKRIEKKKLNFKKISSICSILIISTLLFGITIPTYASNIPIIGSIFKMFNDKAYENYDKYTSDLNITKESNGLKMTINKVVYDGFELSLLYTVESQEEIKEEPRFPGAELKINGKKTTSGGGGTGKFINDNKTFVGVMEYDVGDKNYGGKDVKEKNDLGDYVEIPDKFVLSLNINEIGVEKPVKGEWDFNIPVSSEKVNGKVKETECNIDLIDVPAGYHINKIITTPLNTLIQGIRKNEEEQKCYLKYAVFDNKGRYIEQKSGSTRGTKDGMYFNDTFKEIYDDTESLRFIPYKQKFDGESESEHSEDKIVAKLNLQGETKLYSSDGKEYATITKIESEDGKTKIYYKSAYGICIAPIKIVNNKTNEEMLSIDGIKQKEDVTYINSSDEYVINCDKAISDGDFSVIARDESKSIQPYNEDKFTIKIK</sequence>
<reference evidence="4 5" key="1">
    <citation type="journal article" date="2013" name="Genome Announc.">
        <title>Complete Genome Sequence of the Solvent Producer Clostridium saccharobutylicum NCP262 (DSM 13864).</title>
        <authorList>
            <person name="Poehlein A."/>
            <person name="Hartwich K."/>
            <person name="Krabben P."/>
            <person name="Ehrenreich A."/>
            <person name="Liebl W."/>
            <person name="Durre P."/>
            <person name="Gottschalk G."/>
            <person name="Daniel R."/>
        </authorList>
    </citation>
    <scope>NUCLEOTIDE SEQUENCE [LARGE SCALE GENOMIC DNA]</scope>
    <source>
        <strain evidence="4">DSM 13864</strain>
    </source>
</reference>
<gene>
    <name evidence="4" type="ORF">CLSA_c31440</name>
</gene>
<keyword evidence="5" id="KW-1185">Reference proteome</keyword>
<dbReference type="GeneID" id="55475497"/>
<dbReference type="InterPro" id="IPR025436">
    <property type="entry name" value="DUF4179"/>
</dbReference>
<protein>
    <recommendedName>
        <fullName evidence="6">DUF4179 domain-containing protein</fullName>
    </recommendedName>
</protein>
<evidence type="ECO:0000259" key="3">
    <source>
        <dbReference type="Pfam" id="PF18705"/>
    </source>
</evidence>
<accession>U5MU41</accession>
<organism evidence="4 5">
    <name type="scientific">Clostridium saccharobutylicum DSM 13864</name>
    <dbReference type="NCBI Taxonomy" id="1345695"/>
    <lineage>
        <taxon>Bacteria</taxon>
        <taxon>Bacillati</taxon>
        <taxon>Bacillota</taxon>
        <taxon>Clostridia</taxon>
        <taxon>Eubacteriales</taxon>
        <taxon>Clostridiaceae</taxon>
        <taxon>Clostridium</taxon>
    </lineage>
</organism>